<gene>
    <name evidence="3" type="ORF">MQ095_20030</name>
</gene>
<dbReference type="Proteomes" id="UP001238370">
    <property type="component" value="Plasmid unnamed7"/>
</dbReference>
<organism evidence="3 4">
    <name type="scientific">Edwardsiella anguillarum</name>
    <dbReference type="NCBI Taxonomy" id="1821960"/>
    <lineage>
        <taxon>Bacteria</taxon>
        <taxon>Pseudomonadati</taxon>
        <taxon>Pseudomonadota</taxon>
        <taxon>Gammaproteobacteria</taxon>
        <taxon>Enterobacterales</taxon>
        <taxon>Hafniaceae</taxon>
        <taxon>Edwardsiella</taxon>
    </lineage>
</organism>
<evidence type="ECO:0000259" key="2">
    <source>
        <dbReference type="Pfam" id="PF24223"/>
    </source>
</evidence>
<keyword evidence="1" id="KW-0732">Signal</keyword>
<proteinExistence type="predicted"/>
<feature type="domain" description="Fimbrial adhesin MrpH C-terminal" evidence="2">
    <location>
        <begin position="218"/>
        <end position="323"/>
    </location>
</feature>
<keyword evidence="3" id="KW-0614">Plasmid</keyword>
<dbReference type="EMBL" id="CP094303">
    <property type="protein sequence ID" value="WHP85924.1"/>
    <property type="molecule type" value="Genomic_DNA"/>
</dbReference>
<feature type="signal peptide" evidence="1">
    <location>
        <begin position="1"/>
        <end position="22"/>
    </location>
</feature>
<keyword evidence="4" id="KW-1185">Reference proteome</keyword>
<dbReference type="InterPro" id="IPR036937">
    <property type="entry name" value="Adhesion_dom_fimbrial_sf"/>
</dbReference>
<geneLocation type="plasmid" evidence="3 4">
    <name>unnamed7</name>
</geneLocation>
<dbReference type="Gene3D" id="2.60.40.1090">
    <property type="entry name" value="Fimbrial-type adhesion domain"/>
    <property type="match status" value="1"/>
</dbReference>
<dbReference type="RefSeq" id="WP_074428762.1">
    <property type="nucleotide sequence ID" value="NZ_CP094303.1"/>
</dbReference>
<reference evidence="3 4" key="1">
    <citation type="submission" date="2022-03" db="EMBL/GenBank/DDBJ databases">
        <title>Survey of Intraspecific Variation of Edwardsiella anguillarum Isolates from Non-Anguillid Fish Host Originating from Varied Geographic Locations.</title>
        <authorList>
            <person name="Armwood A.R."/>
            <person name="Woodyard E."/>
            <person name="Waldbieser G.C."/>
            <person name="Camus A.C."/>
            <person name="Divya D."/>
            <person name="Tekedar H."/>
            <person name="Soto E."/>
            <person name="Stein C."/>
            <person name="Ucko M."/>
            <person name="Ware C."/>
            <person name="Griffin M.J."/>
        </authorList>
    </citation>
    <scope>NUCLEOTIDE SEQUENCE [LARGE SCALE GENOMIC DNA]</scope>
    <source>
        <strain evidence="3 4">R18-35-2</strain>
        <plasmid evidence="3 4">unnamed7</plasmid>
    </source>
</reference>
<dbReference type="Pfam" id="PF24223">
    <property type="entry name" value="MrpH_C"/>
    <property type="match status" value="1"/>
</dbReference>
<dbReference type="InterPro" id="IPR057010">
    <property type="entry name" value="MrpH_C"/>
</dbReference>
<accession>A0ABY8SJM9</accession>
<name>A0ABY8SJM9_9GAMM</name>
<evidence type="ECO:0000256" key="1">
    <source>
        <dbReference type="SAM" id="SignalP"/>
    </source>
</evidence>
<feature type="chain" id="PRO_5045072549" description="Fimbrial adhesin MrpH C-terminal domain-containing protein" evidence="1">
    <location>
        <begin position="23"/>
        <end position="326"/>
    </location>
</feature>
<protein>
    <recommendedName>
        <fullName evidence="2">Fimbrial adhesin MrpH C-terminal domain-containing protein</fullName>
    </recommendedName>
</protein>
<evidence type="ECO:0000313" key="4">
    <source>
        <dbReference type="Proteomes" id="UP001238370"/>
    </source>
</evidence>
<evidence type="ECO:0000313" key="3">
    <source>
        <dbReference type="EMBL" id="WHP85924.1"/>
    </source>
</evidence>
<sequence length="326" mass="35118">MKNKYSIAILYSAVFLCGSSHAKLNTYLEGSNLVTSFSAIADIPPFLKQGDLLSIRTLTPPGSGALYTATLNWTPGDTGCSFPSSKPKKYELYNWPPFIEMGNMRLDLVDSESMGIETGKAPRICADYQIGGSATGTRSDREFVGNGMKKTYRVSQIYQAGSDSKAVSIYVTSGRSEYSEGEIISKLKNYLYIFRPVSINITTSVKSWCSASVGPGKDIQLSHGVITPADISGNTVTSAMQLSCQGEGANFKLKWLDGNSADNPKDIDLKNGISSKLVINGLSSGGNIYIPKDSTTSINISSILRINGRLIPGKFKASQVLLIDIQ</sequence>